<dbReference type="GO" id="GO:0016987">
    <property type="term" value="F:sigma factor activity"/>
    <property type="evidence" value="ECO:0007669"/>
    <property type="project" value="InterPro"/>
</dbReference>
<sequence length="90" mass="10278">MINQLPAIYKEAIKLTQLDGMSQKKLSEHLGLSFSGAKSRVQRGKKNLKTLLTNCCHIESDRYGNIIEYSQNKTNAPSYCRNHKCNDNYL</sequence>
<dbReference type="GO" id="GO:0003677">
    <property type="term" value="F:DNA binding"/>
    <property type="evidence" value="ECO:0007669"/>
    <property type="project" value="InterPro"/>
</dbReference>
<dbReference type="Pfam" id="PF08281">
    <property type="entry name" value="Sigma70_r4_2"/>
    <property type="match status" value="1"/>
</dbReference>
<dbReference type="STRING" id="1236971.JCM9152_2910"/>
<protein>
    <submittedName>
        <fullName evidence="2">RNA polymerase sigma factor SigZ</fullName>
    </submittedName>
</protein>
<evidence type="ECO:0000313" key="2">
    <source>
        <dbReference type="EMBL" id="GAE31440.1"/>
    </source>
</evidence>
<dbReference type="InterPro" id="IPR036388">
    <property type="entry name" value="WH-like_DNA-bd_sf"/>
</dbReference>
<dbReference type="InterPro" id="IPR013249">
    <property type="entry name" value="RNA_pol_sigma70_r4_t2"/>
</dbReference>
<evidence type="ECO:0000259" key="1">
    <source>
        <dbReference type="Pfam" id="PF08281"/>
    </source>
</evidence>
<evidence type="ECO:0000313" key="3">
    <source>
        <dbReference type="Proteomes" id="UP000018895"/>
    </source>
</evidence>
<dbReference type="Proteomes" id="UP000018895">
    <property type="component" value="Unassembled WGS sequence"/>
</dbReference>
<dbReference type="SUPFAM" id="SSF88659">
    <property type="entry name" value="Sigma3 and sigma4 domains of RNA polymerase sigma factors"/>
    <property type="match status" value="1"/>
</dbReference>
<accession>W4QH69</accession>
<dbReference type="AlphaFoldDB" id="W4QH69"/>
<feature type="domain" description="RNA polymerase sigma factor 70 region 4 type 2" evidence="1">
    <location>
        <begin position="1"/>
        <end position="48"/>
    </location>
</feature>
<proteinExistence type="predicted"/>
<organism evidence="2 3">
    <name type="scientific">Halalkalibacter hemicellulosilyticusJCM 9152</name>
    <dbReference type="NCBI Taxonomy" id="1236971"/>
    <lineage>
        <taxon>Bacteria</taxon>
        <taxon>Bacillati</taxon>
        <taxon>Bacillota</taxon>
        <taxon>Bacilli</taxon>
        <taxon>Bacillales</taxon>
        <taxon>Bacillaceae</taxon>
        <taxon>Halalkalibacter</taxon>
    </lineage>
</organism>
<dbReference type="Gene3D" id="1.10.10.10">
    <property type="entry name" value="Winged helix-like DNA-binding domain superfamily/Winged helix DNA-binding domain"/>
    <property type="match status" value="1"/>
</dbReference>
<dbReference type="GO" id="GO:0006352">
    <property type="term" value="P:DNA-templated transcription initiation"/>
    <property type="evidence" value="ECO:0007669"/>
    <property type="project" value="InterPro"/>
</dbReference>
<keyword evidence="3" id="KW-1185">Reference proteome</keyword>
<dbReference type="EMBL" id="BAUU01000019">
    <property type="protein sequence ID" value="GAE31440.1"/>
    <property type="molecule type" value="Genomic_DNA"/>
</dbReference>
<comment type="caution">
    <text evidence="2">The sequence shown here is derived from an EMBL/GenBank/DDBJ whole genome shotgun (WGS) entry which is preliminary data.</text>
</comment>
<dbReference type="CDD" id="cd06171">
    <property type="entry name" value="Sigma70_r4"/>
    <property type="match status" value="1"/>
</dbReference>
<name>W4QH69_9BACI</name>
<reference evidence="2" key="1">
    <citation type="journal article" date="2014" name="Genome Announc.">
        <title>Draft Genome Sequences of Three Alkaliphilic Bacillus Strains, Bacillus wakoensis JCM 9140T, Bacillus akibai JCM 9157T, and Bacillus hemicellulosilyticus JCM 9152T.</title>
        <authorList>
            <person name="Yuki M."/>
            <person name="Oshima K."/>
            <person name="Suda W."/>
            <person name="Oshida Y."/>
            <person name="Kitamura K."/>
            <person name="Iida T."/>
            <person name="Hattori M."/>
            <person name="Ohkuma M."/>
        </authorList>
    </citation>
    <scope>NUCLEOTIDE SEQUENCE [LARGE SCALE GENOMIC DNA]</scope>
    <source>
        <strain evidence="2">JCM 9152</strain>
    </source>
</reference>
<dbReference type="InterPro" id="IPR013324">
    <property type="entry name" value="RNA_pol_sigma_r3/r4-like"/>
</dbReference>
<gene>
    <name evidence="2" type="ORF">JCM9152_2910</name>
</gene>